<protein>
    <recommendedName>
        <fullName evidence="10">Transcription elongation factor 1 homolog</fullName>
    </recommendedName>
</protein>
<evidence type="ECO:0000256" key="10">
    <source>
        <dbReference type="RuleBase" id="RU364033"/>
    </source>
</evidence>
<dbReference type="FunFam" id="2.20.25.190:FF:000001">
    <property type="entry name" value="Transcription elongation factor 1 homolog"/>
    <property type="match status" value="1"/>
</dbReference>
<dbReference type="PANTHER" id="PTHR20934">
    <property type="entry name" value="TRANSCRIPTION ELONGATION FACTOR 1 HOMOLOG"/>
    <property type="match status" value="1"/>
</dbReference>
<name>A0A8J2J8V5_9HEXA</name>
<evidence type="ECO:0000313" key="12">
    <source>
        <dbReference type="Proteomes" id="UP000708208"/>
    </source>
</evidence>
<keyword evidence="7 10" id="KW-0805">Transcription regulation</keyword>
<keyword evidence="4 10" id="KW-0479">Metal-binding</keyword>
<evidence type="ECO:0000256" key="7">
    <source>
        <dbReference type="ARBA" id="ARBA00023015"/>
    </source>
</evidence>
<reference evidence="11" key="1">
    <citation type="submission" date="2021-06" db="EMBL/GenBank/DDBJ databases">
        <authorList>
            <person name="Hodson N. C."/>
            <person name="Mongue J. A."/>
            <person name="Jaron S. K."/>
        </authorList>
    </citation>
    <scope>NUCLEOTIDE SEQUENCE</scope>
</reference>
<evidence type="ECO:0000256" key="1">
    <source>
        <dbReference type="ARBA" id="ARBA00003357"/>
    </source>
</evidence>
<dbReference type="Pfam" id="PF05129">
    <property type="entry name" value="Zn_ribbon_Elf1"/>
    <property type="match status" value="1"/>
</dbReference>
<dbReference type="Proteomes" id="UP000708208">
    <property type="component" value="Unassembled WGS sequence"/>
</dbReference>
<evidence type="ECO:0000256" key="6">
    <source>
        <dbReference type="ARBA" id="ARBA00022833"/>
    </source>
</evidence>
<accession>A0A8J2J8V5</accession>
<dbReference type="GO" id="GO:0008023">
    <property type="term" value="C:transcription elongation factor complex"/>
    <property type="evidence" value="ECO:0007669"/>
    <property type="project" value="TreeGrafter"/>
</dbReference>
<gene>
    <name evidence="11" type="ORF">AFUS01_LOCUS5519</name>
</gene>
<dbReference type="GO" id="GO:0000993">
    <property type="term" value="F:RNA polymerase II complex binding"/>
    <property type="evidence" value="ECO:0007669"/>
    <property type="project" value="TreeGrafter"/>
</dbReference>
<evidence type="ECO:0000313" key="11">
    <source>
        <dbReference type="EMBL" id="CAG7715986.1"/>
    </source>
</evidence>
<dbReference type="PANTHER" id="PTHR20934:SF0">
    <property type="entry name" value="TRANSCRIPTION ELONGATION FACTOR 1 HOMOLOG"/>
    <property type="match status" value="1"/>
</dbReference>
<keyword evidence="9 10" id="KW-0539">Nucleus</keyword>
<proteinExistence type="inferred from homology"/>
<keyword evidence="12" id="KW-1185">Reference proteome</keyword>
<evidence type="ECO:0000256" key="2">
    <source>
        <dbReference type="ARBA" id="ARBA00004123"/>
    </source>
</evidence>
<evidence type="ECO:0000256" key="8">
    <source>
        <dbReference type="ARBA" id="ARBA00023163"/>
    </source>
</evidence>
<comment type="similarity">
    <text evidence="3 10">Belongs to the ELOF1 family.</text>
</comment>
<dbReference type="OrthoDB" id="445983at2759"/>
<evidence type="ECO:0000256" key="5">
    <source>
        <dbReference type="ARBA" id="ARBA00022771"/>
    </source>
</evidence>
<evidence type="ECO:0000256" key="3">
    <source>
        <dbReference type="ARBA" id="ARBA00009730"/>
    </source>
</evidence>
<dbReference type="GO" id="GO:0008270">
    <property type="term" value="F:zinc ion binding"/>
    <property type="evidence" value="ECO:0007669"/>
    <property type="project" value="UniProtKB-KW"/>
</dbReference>
<comment type="caution">
    <text evidence="11">The sequence shown here is derived from an EMBL/GenBank/DDBJ whole genome shotgun (WGS) entry which is preliminary data.</text>
</comment>
<dbReference type="EMBL" id="CAJVCH010035129">
    <property type="protein sequence ID" value="CAG7715986.1"/>
    <property type="molecule type" value="Genomic_DNA"/>
</dbReference>
<dbReference type="GO" id="GO:0006368">
    <property type="term" value="P:transcription elongation by RNA polymerase II"/>
    <property type="evidence" value="ECO:0007669"/>
    <property type="project" value="TreeGrafter"/>
</dbReference>
<keyword evidence="5 10" id="KW-0863">Zinc-finger</keyword>
<sequence>MLPCLEIPIPRAIQVIMGKRKTVAKAAYRPSIPLQNVFSCPFCNMESSCDVKLDKTRNTGRITCRVCMECFQTRIHALSDPIDVYNDWIDECEKCN</sequence>
<comment type="function">
    <text evidence="1 10">Transcription elongation factor implicated in the maintenance of proper chromatin structure in actively transcribed regions.</text>
</comment>
<dbReference type="InterPro" id="IPR007808">
    <property type="entry name" value="Elf1"/>
</dbReference>
<comment type="subcellular location">
    <subcellularLocation>
        <location evidence="2 10">Nucleus</location>
    </subcellularLocation>
</comment>
<evidence type="ECO:0000256" key="9">
    <source>
        <dbReference type="ARBA" id="ARBA00023242"/>
    </source>
</evidence>
<keyword evidence="6 10" id="KW-0862">Zinc</keyword>
<organism evidence="11 12">
    <name type="scientific">Allacma fusca</name>
    <dbReference type="NCBI Taxonomy" id="39272"/>
    <lineage>
        <taxon>Eukaryota</taxon>
        <taxon>Metazoa</taxon>
        <taxon>Ecdysozoa</taxon>
        <taxon>Arthropoda</taxon>
        <taxon>Hexapoda</taxon>
        <taxon>Collembola</taxon>
        <taxon>Symphypleona</taxon>
        <taxon>Sminthuridae</taxon>
        <taxon>Allacma</taxon>
    </lineage>
</organism>
<dbReference type="AlphaFoldDB" id="A0A8J2J8V5"/>
<keyword evidence="8 10" id="KW-0804">Transcription</keyword>
<evidence type="ECO:0000256" key="4">
    <source>
        <dbReference type="ARBA" id="ARBA00022723"/>
    </source>
</evidence>